<dbReference type="InterPro" id="IPR035906">
    <property type="entry name" value="MetI-like_sf"/>
</dbReference>
<evidence type="ECO:0000256" key="5">
    <source>
        <dbReference type="ARBA" id="ARBA00022692"/>
    </source>
</evidence>
<dbReference type="Proteomes" id="UP001597519">
    <property type="component" value="Unassembled WGS sequence"/>
</dbReference>
<feature type="transmembrane region" description="Helical" evidence="9">
    <location>
        <begin position="99"/>
        <end position="122"/>
    </location>
</feature>
<dbReference type="CDD" id="cd06261">
    <property type="entry name" value="TM_PBP2"/>
    <property type="match status" value="1"/>
</dbReference>
<dbReference type="RefSeq" id="WP_377774164.1">
    <property type="nucleotide sequence ID" value="NZ_JBHUOQ010000004.1"/>
</dbReference>
<dbReference type="PANTHER" id="PTHR43386:SF1">
    <property type="entry name" value="D,D-DIPEPTIDE TRANSPORT SYSTEM PERMEASE PROTEIN DDPC-RELATED"/>
    <property type="match status" value="1"/>
</dbReference>
<feature type="transmembrane region" description="Helical" evidence="9">
    <location>
        <begin position="261"/>
        <end position="284"/>
    </location>
</feature>
<feature type="transmembrane region" description="Helical" evidence="9">
    <location>
        <begin position="134"/>
        <end position="152"/>
    </location>
</feature>
<organism evidence="11 12">
    <name type="scientific">Corticicoccus populi</name>
    <dbReference type="NCBI Taxonomy" id="1812821"/>
    <lineage>
        <taxon>Bacteria</taxon>
        <taxon>Bacillati</taxon>
        <taxon>Bacillota</taxon>
        <taxon>Bacilli</taxon>
        <taxon>Bacillales</taxon>
        <taxon>Staphylococcaceae</taxon>
        <taxon>Corticicoccus</taxon>
    </lineage>
</organism>
<keyword evidence="4" id="KW-0533">Nickel</keyword>
<keyword evidence="12" id="KW-1185">Reference proteome</keyword>
<sequence length="297" mass="32306">MGTVLEKEDFKKLRKERRIRNIKDFGERLFHNKVAVIGGVIVLFYIIVALLAPILSPYDPYAINLENRMQGPTWEHLMGTDDKGRDILSRIIYGSRLSMGVGFAAVLFGAFFGIIMGLIAGYYGGIVDSVISRILDIMLAFPGILLALAIISALGPSLFNVMVAVGIFSVPLFARIARGSTMEVRNLEYIDAIKTLGANDATIIFKHIFPNILSPLIIQGTLRLATAILSAAGLSFLGLGAQPPSSEWGTMLSSGRDFLFSAPHIAIFPGLAIALLVMAFNLFGDGLRDALDPRMKF</sequence>
<keyword evidence="7" id="KW-0406">Ion transport</keyword>
<comment type="subcellular location">
    <subcellularLocation>
        <location evidence="1 9">Cell membrane</location>
        <topology evidence="1 9">Multi-pass membrane protein</topology>
    </subcellularLocation>
</comment>
<evidence type="ECO:0000256" key="9">
    <source>
        <dbReference type="RuleBase" id="RU363032"/>
    </source>
</evidence>
<keyword evidence="7" id="KW-0921">Nickel transport</keyword>
<gene>
    <name evidence="11" type="ORF">ACFSX4_10005</name>
</gene>
<dbReference type="Gene3D" id="1.10.3720.10">
    <property type="entry name" value="MetI-like"/>
    <property type="match status" value="1"/>
</dbReference>
<keyword evidence="8 9" id="KW-0472">Membrane</keyword>
<feature type="domain" description="ABC transmembrane type-1" evidence="10">
    <location>
        <begin position="95"/>
        <end position="284"/>
    </location>
</feature>
<dbReference type="InterPro" id="IPR000515">
    <property type="entry name" value="MetI-like"/>
</dbReference>
<evidence type="ECO:0000256" key="1">
    <source>
        <dbReference type="ARBA" id="ARBA00004651"/>
    </source>
</evidence>
<keyword evidence="3" id="KW-1003">Cell membrane</keyword>
<evidence type="ECO:0000256" key="4">
    <source>
        <dbReference type="ARBA" id="ARBA00022596"/>
    </source>
</evidence>
<reference evidence="12" key="1">
    <citation type="journal article" date="2019" name="Int. J. Syst. Evol. Microbiol.">
        <title>The Global Catalogue of Microorganisms (GCM) 10K type strain sequencing project: providing services to taxonomists for standard genome sequencing and annotation.</title>
        <authorList>
            <consortium name="The Broad Institute Genomics Platform"/>
            <consortium name="The Broad Institute Genome Sequencing Center for Infectious Disease"/>
            <person name="Wu L."/>
            <person name="Ma J."/>
        </authorList>
    </citation>
    <scope>NUCLEOTIDE SEQUENCE [LARGE SCALE GENOMIC DNA]</scope>
    <source>
        <strain evidence="12">KCTC 33575</strain>
    </source>
</reference>
<evidence type="ECO:0000256" key="8">
    <source>
        <dbReference type="ARBA" id="ARBA00023136"/>
    </source>
</evidence>
<evidence type="ECO:0000313" key="12">
    <source>
        <dbReference type="Proteomes" id="UP001597519"/>
    </source>
</evidence>
<dbReference type="Pfam" id="PF00528">
    <property type="entry name" value="BPD_transp_1"/>
    <property type="match status" value="1"/>
</dbReference>
<feature type="transmembrane region" description="Helical" evidence="9">
    <location>
        <begin position="222"/>
        <end position="241"/>
    </location>
</feature>
<evidence type="ECO:0000256" key="2">
    <source>
        <dbReference type="ARBA" id="ARBA00022448"/>
    </source>
</evidence>
<feature type="transmembrane region" description="Helical" evidence="9">
    <location>
        <begin position="34"/>
        <end position="55"/>
    </location>
</feature>
<dbReference type="InterPro" id="IPR050366">
    <property type="entry name" value="BP-dependent_transpt_permease"/>
</dbReference>
<dbReference type="PROSITE" id="PS50928">
    <property type="entry name" value="ABC_TM1"/>
    <property type="match status" value="1"/>
</dbReference>
<dbReference type="Pfam" id="PF12911">
    <property type="entry name" value="OppC_N"/>
    <property type="match status" value="1"/>
</dbReference>
<feature type="transmembrane region" description="Helical" evidence="9">
    <location>
        <begin position="158"/>
        <end position="177"/>
    </location>
</feature>
<evidence type="ECO:0000256" key="7">
    <source>
        <dbReference type="ARBA" id="ARBA00023112"/>
    </source>
</evidence>
<keyword evidence="6 9" id="KW-1133">Transmembrane helix</keyword>
<evidence type="ECO:0000313" key="11">
    <source>
        <dbReference type="EMBL" id="MFD2830792.1"/>
    </source>
</evidence>
<keyword evidence="2 9" id="KW-0813">Transport</keyword>
<keyword evidence="5 9" id="KW-0812">Transmembrane</keyword>
<evidence type="ECO:0000256" key="6">
    <source>
        <dbReference type="ARBA" id="ARBA00022989"/>
    </source>
</evidence>
<comment type="caution">
    <text evidence="11">The sequence shown here is derived from an EMBL/GenBank/DDBJ whole genome shotgun (WGS) entry which is preliminary data.</text>
</comment>
<dbReference type="EMBL" id="JBHUOQ010000004">
    <property type="protein sequence ID" value="MFD2830792.1"/>
    <property type="molecule type" value="Genomic_DNA"/>
</dbReference>
<accession>A0ABW5WXR1</accession>
<name>A0ABW5WXR1_9STAP</name>
<proteinExistence type="inferred from homology"/>
<protein>
    <submittedName>
        <fullName evidence="11">ABC transporter permease</fullName>
    </submittedName>
</protein>
<evidence type="ECO:0000256" key="3">
    <source>
        <dbReference type="ARBA" id="ARBA00022475"/>
    </source>
</evidence>
<evidence type="ECO:0000259" key="10">
    <source>
        <dbReference type="PROSITE" id="PS50928"/>
    </source>
</evidence>
<comment type="similarity">
    <text evidence="9">Belongs to the binding-protein-dependent transport system permease family.</text>
</comment>
<dbReference type="InterPro" id="IPR025966">
    <property type="entry name" value="OppC_N"/>
</dbReference>
<dbReference type="PANTHER" id="PTHR43386">
    <property type="entry name" value="OLIGOPEPTIDE TRANSPORT SYSTEM PERMEASE PROTEIN APPC"/>
    <property type="match status" value="1"/>
</dbReference>
<dbReference type="SUPFAM" id="SSF161098">
    <property type="entry name" value="MetI-like"/>
    <property type="match status" value="1"/>
</dbReference>